<dbReference type="eggNOG" id="arCOG02510">
    <property type="taxonomic scope" value="Archaea"/>
</dbReference>
<feature type="domain" description="PKD" evidence="7">
    <location>
        <begin position="1156"/>
        <end position="1209"/>
    </location>
</feature>
<dbReference type="Pfam" id="PF07790">
    <property type="entry name" value="Pilin_N"/>
    <property type="match status" value="1"/>
</dbReference>
<feature type="transmembrane region" description="Helical" evidence="6">
    <location>
        <begin position="26"/>
        <end position="46"/>
    </location>
</feature>
<dbReference type="InterPro" id="IPR013783">
    <property type="entry name" value="Ig-like_fold"/>
</dbReference>
<dbReference type="GO" id="GO:0005886">
    <property type="term" value="C:plasma membrane"/>
    <property type="evidence" value="ECO:0007669"/>
    <property type="project" value="TreeGrafter"/>
</dbReference>
<evidence type="ECO:0000256" key="2">
    <source>
        <dbReference type="ARBA" id="ARBA00022692"/>
    </source>
</evidence>
<feature type="domain" description="PKD" evidence="7">
    <location>
        <begin position="491"/>
        <end position="533"/>
    </location>
</feature>
<proteinExistence type="predicted"/>
<feature type="domain" description="PKD" evidence="7">
    <location>
        <begin position="660"/>
        <end position="704"/>
    </location>
</feature>
<comment type="subcellular location">
    <subcellularLocation>
        <location evidence="1">Membrane</location>
        <topology evidence="1">Multi-pass membrane protein</topology>
    </subcellularLocation>
</comment>
<dbReference type="GO" id="GO:0005261">
    <property type="term" value="F:monoatomic cation channel activity"/>
    <property type="evidence" value="ECO:0007669"/>
    <property type="project" value="TreeGrafter"/>
</dbReference>
<dbReference type="KEGG" id="mhu:Mhun_2426"/>
<gene>
    <name evidence="8" type="ordered locus">Mhun_2426</name>
</gene>
<evidence type="ECO:0000256" key="5">
    <source>
        <dbReference type="ARBA" id="ARBA00023136"/>
    </source>
</evidence>
<keyword evidence="3" id="KW-0677">Repeat</keyword>
<dbReference type="eggNOG" id="arCOG02483">
    <property type="taxonomic scope" value="Archaea"/>
</dbReference>
<dbReference type="Proteomes" id="UP000001941">
    <property type="component" value="Chromosome"/>
</dbReference>
<feature type="domain" description="PKD" evidence="7">
    <location>
        <begin position="824"/>
        <end position="868"/>
    </location>
</feature>
<dbReference type="InParanoid" id="Q2FTX1"/>
<feature type="domain" description="PKD" evidence="7">
    <location>
        <begin position="582"/>
        <end position="618"/>
    </location>
</feature>
<dbReference type="EnsemblBacteria" id="ABD42127">
    <property type="protein sequence ID" value="ABD42127"/>
    <property type="gene ID" value="Mhun_2426"/>
</dbReference>
<evidence type="ECO:0000256" key="6">
    <source>
        <dbReference type="SAM" id="Phobius"/>
    </source>
</evidence>
<feature type="domain" description="PKD" evidence="7">
    <location>
        <begin position="1071"/>
        <end position="1122"/>
    </location>
</feature>
<keyword evidence="5 6" id="KW-0472">Membrane</keyword>
<evidence type="ECO:0000256" key="1">
    <source>
        <dbReference type="ARBA" id="ARBA00004141"/>
    </source>
</evidence>
<dbReference type="Pfam" id="PF18911">
    <property type="entry name" value="PKD_4"/>
    <property type="match status" value="12"/>
</dbReference>
<dbReference type="InterPro" id="IPR022409">
    <property type="entry name" value="PKD/Chitinase_dom"/>
</dbReference>
<feature type="domain" description="PKD" evidence="7">
    <location>
        <begin position="994"/>
        <end position="1045"/>
    </location>
</feature>
<accession>Q2FTX1</accession>
<name>Q2FTX1_METHJ</name>
<dbReference type="OrthoDB" id="125531at2157"/>
<dbReference type="EMBL" id="CP000254">
    <property type="protein sequence ID" value="ABD42127.1"/>
    <property type="molecule type" value="Genomic_DNA"/>
</dbReference>
<dbReference type="HOGENOM" id="CLU_237761_0_0_2"/>
<reference evidence="9" key="1">
    <citation type="journal article" date="2016" name="Stand. Genomic Sci.">
        <title>Complete genome sequence of Methanospirillum hungatei type strain JF1.</title>
        <authorList>
            <person name="Gunsalus R.P."/>
            <person name="Cook L.E."/>
            <person name="Crable B."/>
            <person name="Rohlin L."/>
            <person name="McDonald E."/>
            <person name="Mouttaki H."/>
            <person name="Sieber J.R."/>
            <person name="Poweleit N."/>
            <person name="Zhou H."/>
            <person name="Lapidus A.L."/>
            <person name="Daligault H.E."/>
            <person name="Land M."/>
            <person name="Gilna P."/>
            <person name="Ivanova N."/>
            <person name="Kyrpides N."/>
            <person name="Culley D.E."/>
            <person name="McInerney M.J."/>
        </authorList>
    </citation>
    <scope>NUCLEOTIDE SEQUENCE [LARGE SCALE GENOMIC DNA]</scope>
    <source>
        <strain evidence="9">ATCC 27890 / DSM 864 / NBRC 100397 / JF-1</strain>
    </source>
</reference>
<dbReference type="PANTHER" id="PTHR46730">
    <property type="entry name" value="POLYCYSTIN-1"/>
    <property type="match status" value="1"/>
</dbReference>
<feature type="domain" description="PKD" evidence="7">
    <location>
        <begin position="1220"/>
        <end position="1297"/>
    </location>
</feature>
<sequence>MGGDIIFRKRSGHVKKRYCEDALSEIVSSLSLIVVLVIATGIILSYSTGQYPKTTLPHTEIEYTNSSGYAFFTHSGGDNLSPDSIRIRVFNGTFKKEYDQHTIHLIRPDGNATNWSTSGSDLGFGYSLRVPASGTNLSYQILLNKSGGEHLYREFGKPGATTILPIPTTPTPTPYPDVNCTLTESDALFSITHTGSNPPTYLLSSLGNGTHSYTILGQGFSKTMNGRDASITFPNLTTDRTYQVIHTVIQKDSYYPVCSKSSSQSVTVYGCSDTCYANFIYESDPYNRFNISFRDRSEGADEWRWNFGDGHTKSESNPIHEYSSLTIPSYRVTLTIGKNQCGNRIYCSTTKQVSINCSANADFNWIYEGRSPDTWDVNFLWNAGTYLFGKPYVLIWDFGDGNRTQISHLDWTGSIQHGYSHYNQCKDYSATLTVNTKDCGSYSATKTVSLPCICYENPIANFSVAKEQIGTPFVISITDNSTHSKSSTGLVQWIWDMGDGVVFNNTSPPGTFTYSYPRCGEYSILLTVFDTQGCWDDTIRKATCGGDICIPGIPNASFVYVPTGKTVKYTDTSKPEGTIQRWQWDMGDGTRYITQNVTHEYATYGNYTVKLRVWDQDGCFGDTIRDISLTCPQPDANFTITNVIANPRTFRFTDTSIIPTGLAANYLWDFGDGTSYSGKNPPDKEYATCGQHPVRLKVMTDCGSWDEVVKPAVCGCPLPEARFRIEPTTDPQEFRFINESVSEHPITGLFWEFGDGTNSTEQTPTHRYATCGHFTIRLKVTTDCGSSDDVIQDAICGCPAPEAQFRIETTADPLEFRFINESLSTRPITGLFWEFGDGTNSTEENPTHRYSTCSHFTVRLKVTTDCGSIDDVIQDAICGCPLPEARFRIEPTTDPQEFRFINESVSERPITAVLWEFGDGTNSTEQTPTHRYAACGQFTVRLKVTTDCGSSDDVIQDAICGCPPPKPDFDYTCTGPTNVSFTDLSRAIGGGINAWYWEFGDLRPDNTSGLQNPNHKYDNPGTYPVNLTVFTTCNSSARWTRFVTVPCCEMPVPGFTYACNPDGLTVDFSDTTKTSGDDISDWLWEFGDGNSSILQNPQHTYIRNGTWQVNLSVTTTCGAKNSYRESISTPCFCTPPVANFSTEIISGEPFTVRIRDSSQKPETITHWNWSFGDGTYYTGQNPPDHTYAAGCGEYLVSLTVTNECGARDTFDKLVCCPVYANFTYRMEPVNGTAPLTVYFTDRTIGTPQSWGWTFGDGGVSSFRNPVYTYKTGGNYSATLHATSPCGGNETHSEQIHVYCPPVEALFNYTIVNEDPLTVQFTDLSTGYDIVEWNWYFGDGSSSKEQHPVHTYYIRDDYQVILTIKNSCGSESTNSMYLPIGCLPLTIVATAHEGGFINPSGNVTVPCEWSQQFNITPDLCHTIRDVVIDENQPNALHLGPVESYTFINVQYDQTIDAYFDLKQFQIASSADAGGTIDPLGITVVDCGSDQSYTITAAFCFNITDVIINGTQHLGPQVSPFTYTFTNVTSDQSIHAVFALKTFPINATAGFGGNITPNGIVMVNCGYDQSFSITNLTCWNISDVRVDGTSMGPIRSYTFTNVTEPHNISASFVPRGPYNITASAVYLDVGSYTPIPITGMIDPEGVTSVQCGNSQSYSMEPSFIIGKETYLFAELLIDGRFSSAINPYVFTNVQEDHTIVAYYGPKCYFLKGVVRNETTGLPIENIRIEFYRNATPNEFLWYTYTASDGSYIIPNVIANAAQRYDAYIGNNSPPWQTIRSYLYDDPNPDFNGPWRWRIQFNPGSKCDRYLDWYGTF</sequence>
<dbReference type="GO" id="GO:0006816">
    <property type="term" value="P:calcium ion transport"/>
    <property type="evidence" value="ECO:0007669"/>
    <property type="project" value="TreeGrafter"/>
</dbReference>
<evidence type="ECO:0000313" key="8">
    <source>
        <dbReference type="EMBL" id="ABD42127.1"/>
    </source>
</evidence>
<dbReference type="InterPro" id="IPR012859">
    <property type="entry name" value="Pilin_N_archaeal"/>
</dbReference>
<keyword evidence="4 6" id="KW-1133">Transmembrane helix</keyword>
<organism evidence="8 9">
    <name type="scientific">Methanospirillum hungatei JF-1 (strain ATCC 27890 / DSM 864 / NBRC 100397 / JF-1)</name>
    <dbReference type="NCBI Taxonomy" id="323259"/>
    <lineage>
        <taxon>Archaea</taxon>
        <taxon>Methanobacteriati</taxon>
        <taxon>Methanobacteriota</taxon>
        <taxon>Stenosarchaea group</taxon>
        <taxon>Methanomicrobia</taxon>
        <taxon>Methanomicrobiales</taxon>
        <taxon>Methanospirillaceae</taxon>
        <taxon>Methanospirillum</taxon>
    </lineage>
</organism>
<dbReference type="Gene3D" id="2.60.40.10">
    <property type="entry name" value="Immunoglobulins"/>
    <property type="match status" value="13"/>
</dbReference>
<dbReference type="STRING" id="323259.Mhun_2426"/>
<evidence type="ECO:0000256" key="4">
    <source>
        <dbReference type="ARBA" id="ARBA00022989"/>
    </source>
</evidence>
<keyword evidence="2 6" id="KW-0812">Transmembrane</keyword>
<feature type="domain" description="PKD" evidence="7">
    <location>
        <begin position="303"/>
        <end position="324"/>
    </location>
</feature>
<dbReference type="SMART" id="SM00089">
    <property type="entry name" value="PKD"/>
    <property type="match status" value="13"/>
</dbReference>
<dbReference type="PROSITE" id="PS50093">
    <property type="entry name" value="PKD"/>
    <property type="match status" value="12"/>
</dbReference>
<dbReference type="InterPro" id="IPR000601">
    <property type="entry name" value="PKD_dom"/>
</dbReference>
<evidence type="ECO:0000259" key="7">
    <source>
        <dbReference type="PROSITE" id="PS50093"/>
    </source>
</evidence>
<evidence type="ECO:0000313" key="9">
    <source>
        <dbReference type="Proteomes" id="UP000001941"/>
    </source>
</evidence>
<dbReference type="SUPFAM" id="SSF49299">
    <property type="entry name" value="PKD domain"/>
    <property type="match status" value="13"/>
</dbReference>
<protein>
    <submittedName>
        <fullName evidence="8">PKD</fullName>
    </submittedName>
</protein>
<dbReference type="GeneID" id="3922413"/>
<dbReference type="eggNOG" id="arCOG02515">
    <property type="taxonomic scope" value="Archaea"/>
</dbReference>
<feature type="domain" description="PKD" evidence="7">
    <location>
        <begin position="909"/>
        <end position="951"/>
    </location>
</feature>
<feature type="domain" description="PKD" evidence="7">
    <location>
        <begin position="745"/>
        <end position="787"/>
    </location>
</feature>
<feature type="domain" description="PKD" evidence="7">
    <location>
        <begin position="1301"/>
        <end position="1374"/>
    </location>
</feature>
<evidence type="ECO:0000256" key="3">
    <source>
        <dbReference type="ARBA" id="ARBA00022737"/>
    </source>
</evidence>
<dbReference type="InterPro" id="IPR035986">
    <property type="entry name" value="PKD_dom_sf"/>
</dbReference>
<dbReference type="CDD" id="cd00146">
    <property type="entry name" value="PKD"/>
    <property type="match status" value="10"/>
</dbReference>
<dbReference type="PANTHER" id="PTHR46730:SF4">
    <property type="entry name" value="POLYCYSTIC KIDNEY DISEASE PROTEIN 1-LIKE 1"/>
    <property type="match status" value="1"/>
</dbReference>
<dbReference type="RefSeq" id="WP_011449385.1">
    <property type="nucleotide sequence ID" value="NC_007796.1"/>
</dbReference>
<keyword evidence="9" id="KW-1185">Reference proteome</keyword>